<accession>A0A7X0M8X2</accession>
<gene>
    <name evidence="2" type="ORF">BJ992_003885</name>
</gene>
<organism evidence="2 3">
    <name type="scientific">Sphaerisporangium rubeum</name>
    <dbReference type="NCBI Taxonomy" id="321317"/>
    <lineage>
        <taxon>Bacteria</taxon>
        <taxon>Bacillati</taxon>
        <taxon>Actinomycetota</taxon>
        <taxon>Actinomycetes</taxon>
        <taxon>Streptosporangiales</taxon>
        <taxon>Streptosporangiaceae</taxon>
        <taxon>Sphaerisporangium</taxon>
    </lineage>
</organism>
<dbReference type="Proteomes" id="UP000555564">
    <property type="component" value="Unassembled WGS sequence"/>
</dbReference>
<dbReference type="EMBL" id="JACHIU010000001">
    <property type="protein sequence ID" value="MBB6474454.1"/>
    <property type="molecule type" value="Genomic_DNA"/>
</dbReference>
<sequence length="45" mass="4543">MEVADNVPGLIGVRDSKIPSGPVLVFGSAEWSVFVGGVKDGALDG</sequence>
<evidence type="ECO:0000313" key="2">
    <source>
        <dbReference type="EMBL" id="MBB6474454.1"/>
    </source>
</evidence>
<dbReference type="InterPro" id="IPR007278">
    <property type="entry name" value="DUF397"/>
</dbReference>
<dbReference type="Pfam" id="PF04149">
    <property type="entry name" value="DUF397"/>
    <property type="match status" value="1"/>
</dbReference>
<protein>
    <recommendedName>
        <fullName evidence="1">DUF397 domain-containing protein</fullName>
    </recommendedName>
</protein>
<comment type="caution">
    <text evidence="2">The sequence shown here is derived from an EMBL/GenBank/DDBJ whole genome shotgun (WGS) entry which is preliminary data.</text>
</comment>
<name>A0A7X0M8X2_9ACTN</name>
<reference evidence="2 3" key="1">
    <citation type="submission" date="2020-08" db="EMBL/GenBank/DDBJ databases">
        <title>Sequencing the genomes of 1000 actinobacteria strains.</title>
        <authorList>
            <person name="Klenk H.-P."/>
        </authorList>
    </citation>
    <scope>NUCLEOTIDE SEQUENCE [LARGE SCALE GENOMIC DNA]</scope>
    <source>
        <strain evidence="2 3">DSM 44936</strain>
    </source>
</reference>
<dbReference type="AlphaFoldDB" id="A0A7X0M8X2"/>
<evidence type="ECO:0000259" key="1">
    <source>
        <dbReference type="Pfam" id="PF04149"/>
    </source>
</evidence>
<feature type="domain" description="DUF397" evidence="1">
    <location>
        <begin position="2"/>
        <end position="39"/>
    </location>
</feature>
<keyword evidence="3" id="KW-1185">Reference proteome</keyword>
<proteinExistence type="predicted"/>
<evidence type="ECO:0000313" key="3">
    <source>
        <dbReference type="Proteomes" id="UP000555564"/>
    </source>
</evidence>